<comment type="caution">
    <text evidence="2">The sequence shown here is derived from an EMBL/GenBank/DDBJ whole genome shotgun (WGS) entry which is preliminary data.</text>
</comment>
<dbReference type="Proteomes" id="UP001165962">
    <property type="component" value="Unassembled WGS sequence"/>
</dbReference>
<evidence type="ECO:0000256" key="1">
    <source>
        <dbReference type="SAM" id="Phobius"/>
    </source>
</evidence>
<feature type="transmembrane region" description="Helical" evidence="1">
    <location>
        <begin position="71"/>
        <end position="93"/>
    </location>
</feature>
<gene>
    <name evidence="2" type="ORF">G9U52_06770</name>
</gene>
<keyword evidence="3" id="KW-1185">Reference proteome</keyword>
<dbReference type="EMBL" id="JAAOIW010000002">
    <property type="protein sequence ID" value="NHN29535.1"/>
    <property type="molecule type" value="Genomic_DNA"/>
</dbReference>
<protein>
    <submittedName>
        <fullName evidence="2">Uncharacterized protein</fullName>
    </submittedName>
</protein>
<name>A0ABX0J6W9_9BACL</name>
<accession>A0ABX0J6W9</accession>
<keyword evidence="1" id="KW-0812">Transmembrane</keyword>
<proteinExistence type="predicted"/>
<keyword evidence="1" id="KW-0472">Membrane</keyword>
<evidence type="ECO:0000313" key="3">
    <source>
        <dbReference type="Proteomes" id="UP001165962"/>
    </source>
</evidence>
<dbReference type="RefSeq" id="WP_166147579.1">
    <property type="nucleotide sequence ID" value="NZ_JAAOIW010000002.1"/>
</dbReference>
<keyword evidence="1" id="KW-1133">Transmembrane helix</keyword>
<reference evidence="2" key="1">
    <citation type="submission" date="2020-03" db="EMBL/GenBank/DDBJ databases">
        <title>Draft sequencing of Paenibacilllus sp. S3N08.</title>
        <authorList>
            <person name="Kim D.-U."/>
        </authorList>
    </citation>
    <scope>NUCLEOTIDE SEQUENCE</scope>
    <source>
        <strain evidence="2">S3N08</strain>
    </source>
</reference>
<evidence type="ECO:0000313" key="2">
    <source>
        <dbReference type="EMBL" id="NHN29535.1"/>
    </source>
</evidence>
<sequence>MPYKFDKNDKSFSKYSLLPIGGLLLPITLHSIHLMLPLLMAGSASLSSSHSHMGHQDPNMTLAVTPLAAAPWLQPAINLITVISAIFTLWYLIHLWTHKAGSRRWAWIYSGLSIVCFGAMLLLL</sequence>
<organism evidence="2 3">
    <name type="scientific">Paenibacillus agricola</name>
    <dbReference type="NCBI Taxonomy" id="2716264"/>
    <lineage>
        <taxon>Bacteria</taxon>
        <taxon>Bacillati</taxon>
        <taxon>Bacillota</taxon>
        <taxon>Bacilli</taxon>
        <taxon>Bacillales</taxon>
        <taxon>Paenibacillaceae</taxon>
        <taxon>Paenibacillus</taxon>
    </lineage>
</organism>
<feature type="transmembrane region" description="Helical" evidence="1">
    <location>
        <begin position="105"/>
        <end position="123"/>
    </location>
</feature>